<evidence type="ECO:0000256" key="4">
    <source>
        <dbReference type="PROSITE-ProRule" id="PRU00335"/>
    </source>
</evidence>
<evidence type="ECO:0000256" key="2">
    <source>
        <dbReference type="ARBA" id="ARBA00023125"/>
    </source>
</evidence>
<dbReference type="Pfam" id="PF00440">
    <property type="entry name" value="TetR_N"/>
    <property type="match status" value="1"/>
</dbReference>
<accession>A0A5Q5CPD6</accession>
<name>A0A5Q5CPD6_MYCSJ</name>
<evidence type="ECO:0000256" key="1">
    <source>
        <dbReference type="ARBA" id="ARBA00023015"/>
    </source>
</evidence>
<feature type="domain" description="HTH tetR-type" evidence="5">
    <location>
        <begin position="13"/>
        <end position="73"/>
    </location>
</feature>
<dbReference type="PANTHER" id="PTHR30055">
    <property type="entry name" value="HTH-TYPE TRANSCRIPTIONAL REGULATOR RUTR"/>
    <property type="match status" value="1"/>
</dbReference>
<feature type="DNA-binding region" description="H-T-H motif" evidence="4">
    <location>
        <begin position="36"/>
        <end position="55"/>
    </location>
</feature>
<proteinExistence type="predicted"/>
<dbReference type="KEGG" id="mjl:Mjls_5613"/>
<dbReference type="PANTHER" id="PTHR30055:SF234">
    <property type="entry name" value="HTH-TYPE TRANSCRIPTIONAL REGULATOR BETI"/>
    <property type="match status" value="1"/>
</dbReference>
<keyword evidence="3" id="KW-0804">Transcription</keyword>
<dbReference type="SUPFAM" id="SSF46689">
    <property type="entry name" value="Homeodomain-like"/>
    <property type="match status" value="1"/>
</dbReference>
<gene>
    <name evidence="6" type="ordered locus">Mjls_5613</name>
</gene>
<protein>
    <submittedName>
        <fullName evidence="6">Transcriptional regulator, TetR family</fullName>
    </submittedName>
</protein>
<reference evidence="6" key="1">
    <citation type="submission" date="2007-02" db="EMBL/GenBank/DDBJ databases">
        <title>Complete sequence of Mycobacterium sp. JLS.</title>
        <authorList>
            <consortium name="US DOE Joint Genome Institute"/>
            <person name="Copeland A."/>
            <person name="Lucas S."/>
            <person name="Lapidus A."/>
            <person name="Barry K."/>
            <person name="Detter J.C."/>
            <person name="Glavina del Rio T."/>
            <person name="Hammon N."/>
            <person name="Israni S."/>
            <person name="Dalin E."/>
            <person name="Tice H."/>
            <person name="Pitluck S."/>
            <person name="Chain P."/>
            <person name="Malfatti S."/>
            <person name="Shin M."/>
            <person name="Vergez L."/>
            <person name="Schmutz J."/>
            <person name="Larimer F."/>
            <person name="Land M."/>
            <person name="Hauser L."/>
            <person name="Kyrpides N."/>
            <person name="Mikhailova N."/>
            <person name="Miller C.D."/>
            <person name="Anderson A.J."/>
            <person name="Sims R.C."/>
            <person name="Richardson P."/>
        </authorList>
    </citation>
    <scope>NUCLEOTIDE SEQUENCE [LARGE SCALE GENOMIC DNA]</scope>
    <source>
        <strain evidence="6">JLS</strain>
    </source>
</reference>
<dbReference type="InterPro" id="IPR009057">
    <property type="entry name" value="Homeodomain-like_sf"/>
</dbReference>
<keyword evidence="2 4" id="KW-0238">DNA-binding</keyword>
<dbReference type="InterPro" id="IPR050109">
    <property type="entry name" value="HTH-type_TetR-like_transc_reg"/>
</dbReference>
<dbReference type="InterPro" id="IPR001647">
    <property type="entry name" value="HTH_TetR"/>
</dbReference>
<evidence type="ECO:0000256" key="3">
    <source>
        <dbReference type="ARBA" id="ARBA00023163"/>
    </source>
</evidence>
<evidence type="ECO:0000313" key="6">
    <source>
        <dbReference type="EMBL" id="ABO01377.1"/>
    </source>
</evidence>
<keyword evidence="1" id="KW-0805">Transcription regulation</keyword>
<dbReference type="PROSITE" id="PS50977">
    <property type="entry name" value="HTH_TETR_2"/>
    <property type="match status" value="1"/>
</dbReference>
<dbReference type="Gene3D" id="1.10.357.10">
    <property type="entry name" value="Tetracycline Repressor, domain 2"/>
    <property type="match status" value="1"/>
</dbReference>
<sequence>MADGKSQGRPRDRSIDERVLAVTRDLLVESGWDDLSMRQIAVRSGVSRSSINRRWPSKSELVFHAILGDRPDLAPFAGTDRRGWIDWVVRGSRQLFARPEVRAAVPGLLLAMAENEAMRRRLWAEFSGPAVELFGSGAGEERDARAVLVMAAGAALFLSTVAVEDDTDAIHHRIASLLTEAVTG</sequence>
<dbReference type="GO" id="GO:0000976">
    <property type="term" value="F:transcription cis-regulatory region binding"/>
    <property type="evidence" value="ECO:0007669"/>
    <property type="project" value="TreeGrafter"/>
</dbReference>
<dbReference type="AlphaFoldDB" id="A0A5Q5CPD6"/>
<dbReference type="GO" id="GO:0003700">
    <property type="term" value="F:DNA-binding transcription factor activity"/>
    <property type="evidence" value="ECO:0007669"/>
    <property type="project" value="TreeGrafter"/>
</dbReference>
<dbReference type="EMBL" id="CP000580">
    <property type="protein sequence ID" value="ABO01377.1"/>
    <property type="molecule type" value="Genomic_DNA"/>
</dbReference>
<evidence type="ECO:0000259" key="5">
    <source>
        <dbReference type="PROSITE" id="PS50977"/>
    </source>
</evidence>
<organism evidence="6">
    <name type="scientific">Mycobacterium sp. (strain JLS)</name>
    <dbReference type="NCBI Taxonomy" id="164757"/>
    <lineage>
        <taxon>Bacteria</taxon>
        <taxon>Bacillati</taxon>
        <taxon>Actinomycetota</taxon>
        <taxon>Actinomycetes</taxon>
        <taxon>Mycobacteriales</taxon>
        <taxon>Mycobacteriaceae</taxon>
        <taxon>Mycobacterium</taxon>
    </lineage>
</organism>